<gene>
    <name evidence="2" type="ORF">LTR97_011913</name>
</gene>
<keyword evidence="1" id="KW-1133">Transmembrane helix</keyword>
<protein>
    <submittedName>
        <fullName evidence="2">Uncharacterized protein</fullName>
    </submittedName>
</protein>
<feature type="transmembrane region" description="Helical" evidence="1">
    <location>
        <begin position="165"/>
        <end position="186"/>
    </location>
</feature>
<sequence length="396" mass="44206">MFSRHWKDLGHIRDERKRDNRSLATVGDAIASFLQEPDDTTTGLDFASAREFGNTKPWSLLADAELRKARRTWLYQPSKWFETASLRRWVLTIGWCLGSLIIVIVMFSAGMKQLRQWNVPTDVESIWATGLGTPQPYATVNGAQLHGNPSTSLQLWIPMLYSNVWQLWLSGLYLLVNGLVSALMVAREWSQYTRDRKALRMSSPRGLQRGTFTLSLLFRYVIPLMVTSCVMHWLVSQSVFVVATRGFSYNGTNTTMPYVAKPELDAALAGFSFKEALLLLIVGSLGVVCVIGLGFFRSFGRDTDDINGTESPAGARKSNTEREVSRVYMPMVCSCSAAISAACHPAAGDIDAQWLPLIWGYLKANDQWCFSTSRNVSYPPLSDDTAIEQERSTSLG</sequence>
<comment type="caution">
    <text evidence="2">The sequence shown here is derived from an EMBL/GenBank/DDBJ whole genome shotgun (WGS) entry which is preliminary data.</text>
</comment>
<accession>A0AAN7VM86</accession>
<dbReference type="PANTHER" id="PTHR35395:SF1">
    <property type="entry name" value="DUF6536 DOMAIN-CONTAINING PROTEIN"/>
    <property type="match status" value="1"/>
</dbReference>
<dbReference type="Proteomes" id="UP001310594">
    <property type="component" value="Unassembled WGS sequence"/>
</dbReference>
<dbReference type="EMBL" id="JAVRQU010000023">
    <property type="protein sequence ID" value="KAK5690752.1"/>
    <property type="molecule type" value="Genomic_DNA"/>
</dbReference>
<proteinExistence type="predicted"/>
<dbReference type="PANTHER" id="PTHR35395">
    <property type="entry name" value="DUF6536 DOMAIN-CONTAINING PROTEIN"/>
    <property type="match status" value="1"/>
</dbReference>
<organism evidence="2 3">
    <name type="scientific">Elasticomyces elasticus</name>
    <dbReference type="NCBI Taxonomy" id="574655"/>
    <lineage>
        <taxon>Eukaryota</taxon>
        <taxon>Fungi</taxon>
        <taxon>Dikarya</taxon>
        <taxon>Ascomycota</taxon>
        <taxon>Pezizomycotina</taxon>
        <taxon>Dothideomycetes</taxon>
        <taxon>Dothideomycetidae</taxon>
        <taxon>Mycosphaerellales</taxon>
        <taxon>Teratosphaeriaceae</taxon>
        <taxon>Elasticomyces</taxon>
    </lineage>
</organism>
<evidence type="ECO:0000256" key="1">
    <source>
        <dbReference type="SAM" id="Phobius"/>
    </source>
</evidence>
<feature type="transmembrane region" description="Helical" evidence="1">
    <location>
        <begin position="207"/>
        <end position="235"/>
    </location>
</feature>
<feature type="transmembrane region" description="Helical" evidence="1">
    <location>
        <begin position="89"/>
        <end position="111"/>
    </location>
</feature>
<dbReference type="AlphaFoldDB" id="A0AAN7VM86"/>
<evidence type="ECO:0000313" key="2">
    <source>
        <dbReference type="EMBL" id="KAK5690752.1"/>
    </source>
</evidence>
<reference evidence="2" key="1">
    <citation type="submission" date="2023-08" db="EMBL/GenBank/DDBJ databases">
        <title>Black Yeasts Isolated from many extreme environments.</title>
        <authorList>
            <person name="Coleine C."/>
            <person name="Stajich J.E."/>
            <person name="Selbmann L."/>
        </authorList>
    </citation>
    <scope>NUCLEOTIDE SEQUENCE</scope>
    <source>
        <strain evidence="2">CCFEE 5810</strain>
    </source>
</reference>
<evidence type="ECO:0000313" key="3">
    <source>
        <dbReference type="Proteomes" id="UP001310594"/>
    </source>
</evidence>
<keyword evidence="1" id="KW-0472">Membrane</keyword>
<keyword evidence="1" id="KW-0812">Transmembrane</keyword>
<name>A0AAN7VM86_9PEZI</name>
<feature type="transmembrane region" description="Helical" evidence="1">
    <location>
        <begin position="276"/>
        <end position="296"/>
    </location>
</feature>